<protein>
    <submittedName>
        <fullName evidence="1">UMP-CMP kinase 2, mitochondrial</fullName>
    </submittedName>
</protein>
<keyword evidence="1" id="KW-0808">Transferase</keyword>
<comment type="caution">
    <text evidence="1">The sequence shown here is derived from an EMBL/GenBank/DDBJ whole genome shotgun (WGS) entry which is preliminary data.</text>
</comment>
<evidence type="ECO:0000313" key="2">
    <source>
        <dbReference type="Proteomes" id="UP000289886"/>
    </source>
</evidence>
<dbReference type="AlphaFoldDB" id="A0A662YVT7"/>
<dbReference type="EMBL" id="SCEB01000210">
    <property type="protein sequence ID" value="RXN00266.1"/>
    <property type="molecule type" value="Genomic_DNA"/>
</dbReference>
<keyword evidence="2" id="KW-1185">Reference proteome</keyword>
<organism evidence="1 2">
    <name type="scientific">Acipenser ruthenus</name>
    <name type="common">Sterlet sturgeon</name>
    <dbReference type="NCBI Taxonomy" id="7906"/>
    <lineage>
        <taxon>Eukaryota</taxon>
        <taxon>Metazoa</taxon>
        <taxon>Chordata</taxon>
        <taxon>Craniata</taxon>
        <taxon>Vertebrata</taxon>
        <taxon>Euteleostomi</taxon>
        <taxon>Actinopterygii</taxon>
        <taxon>Chondrostei</taxon>
        <taxon>Acipenseriformes</taxon>
        <taxon>Acipenseridae</taxon>
        <taxon>Acipenser</taxon>
    </lineage>
</organism>
<gene>
    <name evidence="1" type="ORF">EOD39_9864</name>
</gene>
<evidence type="ECO:0000313" key="1">
    <source>
        <dbReference type="EMBL" id="RXN00266.1"/>
    </source>
</evidence>
<dbReference type="GO" id="GO:0016301">
    <property type="term" value="F:kinase activity"/>
    <property type="evidence" value="ECO:0007669"/>
    <property type="project" value="UniProtKB-KW"/>
</dbReference>
<proteinExistence type="predicted"/>
<accession>A0A662YVT7</accession>
<sequence length="196" mass="22479">MAYSVHCTTDDRIQRARSYCDLQDKLVSVLPKSCNLLQLTAFHPDNSFSTENMLKDLVKSEEFHMSPLKMGSCGSSVCGHKEAKSVLRLLNTTSCSVAKHYIILAVKPEHHPSLLNIINTVVLYNFEDAYRVLQELESLPSSHSEVYRWPRDLLTPDLVVLLPVSPEDRAWRLHVWGVEKTREEAELEENNLFRQK</sequence>
<keyword evidence="1" id="KW-0418">Kinase</keyword>
<dbReference type="Proteomes" id="UP000289886">
    <property type="component" value="Unassembled WGS sequence"/>
</dbReference>
<reference evidence="1 2" key="1">
    <citation type="submission" date="2019-01" db="EMBL/GenBank/DDBJ databases">
        <title>Draft Genome and Complete Hox-Cluster Characterization of the Sterlet Sturgeon (Acipenser ruthenus).</title>
        <authorList>
            <person name="Wei Q."/>
        </authorList>
    </citation>
    <scope>NUCLEOTIDE SEQUENCE [LARGE SCALE GENOMIC DNA]</scope>
    <source>
        <strain evidence="1">WHYD16114868_AA</strain>
        <tissue evidence="1">Blood</tissue>
    </source>
</reference>
<name>A0A662YVT7_ACIRT</name>